<dbReference type="EMBL" id="JAYWVC010000036">
    <property type="protein sequence ID" value="MED7823111.1"/>
    <property type="molecule type" value="Genomic_DNA"/>
</dbReference>
<accession>A0ABU7FGJ3</accession>
<comment type="caution">
    <text evidence="2">The sequence shown here is derived from an EMBL/GenBank/DDBJ whole genome shotgun (WGS) entry which is preliminary data.</text>
</comment>
<evidence type="ECO:0000313" key="3">
    <source>
        <dbReference type="Proteomes" id="UP001333996"/>
    </source>
</evidence>
<proteinExistence type="predicted"/>
<protein>
    <submittedName>
        <fullName evidence="2">Uncharacterized protein</fullName>
    </submittedName>
</protein>
<name>A0ABU7FGJ3_9ACTN</name>
<keyword evidence="3" id="KW-1185">Reference proteome</keyword>
<evidence type="ECO:0000313" key="2">
    <source>
        <dbReference type="EMBL" id="MED7823111.1"/>
    </source>
</evidence>
<sequence length="79" mass="8592">MILFALLAPALMMAFLFGMAAFEELLFMRPRPTDDVSPLDDAAQTAHPENSSPGGVPVDAGDRWSEPPVNDVSRRFTGE</sequence>
<feature type="region of interest" description="Disordered" evidence="1">
    <location>
        <begin position="33"/>
        <end position="79"/>
    </location>
</feature>
<organism evidence="2 3">
    <name type="scientific">Streptomyces chiangmaiensis</name>
    <dbReference type="NCBI Taxonomy" id="766497"/>
    <lineage>
        <taxon>Bacteria</taxon>
        <taxon>Bacillati</taxon>
        <taxon>Actinomycetota</taxon>
        <taxon>Actinomycetes</taxon>
        <taxon>Kitasatosporales</taxon>
        <taxon>Streptomycetaceae</taxon>
        <taxon>Streptomyces</taxon>
    </lineage>
</organism>
<evidence type="ECO:0000256" key="1">
    <source>
        <dbReference type="SAM" id="MobiDB-lite"/>
    </source>
</evidence>
<reference evidence="2" key="1">
    <citation type="submission" date="2024-01" db="EMBL/GenBank/DDBJ databases">
        <title>First draft genome sequence data of TA4-1, the type strain of Gram-positive actinobacterium Streptomyces chiangmaiensis.</title>
        <authorList>
            <person name="Yasawong M."/>
            <person name="Nantapong N."/>
        </authorList>
    </citation>
    <scope>NUCLEOTIDE SEQUENCE</scope>
    <source>
        <strain evidence="2">TA4-1</strain>
    </source>
</reference>
<dbReference type="Proteomes" id="UP001333996">
    <property type="component" value="Unassembled WGS sequence"/>
</dbReference>
<dbReference type="RefSeq" id="WP_329507537.1">
    <property type="nucleotide sequence ID" value="NZ_BAAAYZ010000217.1"/>
</dbReference>
<gene>
    <name evidence="2" type="ORF">VXC91_14245</name>
</gene>